<accession>A0A9N7N5R4</accession>
<sequence length="182" mass="20708">MEDTIRTLVDNSLPTIAPGHANELDNRVIMDDGLENNGRGESIGISPFDTNEKSPPSIFQTPVKELKPLPDHDMYVFLGEKNTIAVIISSKLTKTQEDELVKVLQSYKQALGWIISDIKGIRPTICMHRILWEIETELVHQHQCCLNPVVLDFVKAEVLKLLDMSASGEHRKLQIQELRKRW</sequence>
<dbReference type="Proteomes" id="UP001153555">
    <property type="component" value="Unassembled WGS sequence"/>
</dbReference>
<reference evidence="1" key="1">
    <citation type="submission" date="2019-12" db="EMBL/GenBank/DDBJ databases">
        <authorList>
            <person name="Scholes J."/>
        </authorList>
    </citation>
    <scope>NUCLEOTIDE SEQUENCE</scope>
</reference>
<organism evidence="1 2">
    <name type="scientific">Striga hermonthica</name>
    <name type="common">Purple witchweed</name>
    <name type="synonym">Buchnera hermonthica</name>
    <dbReference type="NCBI Taxonomy" id="68872"/>
    <lineage>
        <taxon>Eukaryota</taxon>
        <taxon>Viridiplantae</taxon>
        <taxon>Streptophyta</taxon>
        <taxon>Embryophyta</taxon>
        <taxon>Tracheophyta</taxon>
        <taxon>Spermatophyta</taxon>
        <taxon>Magnoliopsida</taxon>
        <taxon>eudicotyledons</taxon>
        <taxon>Gunneridae</taxon>
        <taxon>Pentapetalae</taxon>
        <taxon>asterids</taxon>
        <taxon>lamiids</taxon>
        <taxon>Lamiales</taxon>
        <taxon>Orobanchaceae</taxon>
        <taxon>Buchnereae</taxon>
        <taxon>Striga</taxon>
    </lineage>
</organism>
<dbReference type="EMBL" id="CACSLK010023397">
    <property type="protein sequence ID" value="CAA0822422.1"/>
    <property type="molecule type" value="Genomic_DNA"/>
</dbReference>
<gene>
    <name evidence="1" type="ORF">SHERM_19895</name>
</gene>
<comment type="caution">
    <text evidence="1">The sequence shown here is derived from an EMBL/GenBank/DDBJ whole genome shotgun (WGS) entry which is preliminary data.</text>
</comment>
<protein>
    <submittedName>
        <fullName evidence="1">Uncharacterized protein</fullName>
    </submittedName>
</protein>
<dbReference type="AlphaFoldDB" id="A0A9N7N5R4"/>
<keyword evidence="2" id="KW-1185">Reference proteome</keyword>
<evidence type="ECO:0000313" key="2">
    <source>
        <dbReference type="Proteomes" id="UP001153555"/>
    </source>
</evidence>
<evidence type="ECO:0000313" key="1">
    <source>
        <dbReference type="EMBL" id="CAA0822422.1"/>
    </source>
</evidence>
<dbReference type="OrthoDB" id="1750914at2759"/>
<proteinExistence type="predicted"/>
<name>A0A9N7N5R4_STRHE</name>